<gene>
    <name evidence="3" type="ORF">EGH25_04410</name>
</gene>
<evidence type="ECO:0000259" key="2">
    <source>
        <dbReference type="Pfam" id="PF18859"/>
    </source>
</evidence>
<reference evidence="3" key="1">
    <citation type="submission" date="2022-09" db="EMBL/GenBank/DDBJ databases">
        <title>Haloadaptaus new haloarchaeum isolated from saline soil.</title>
        <authorList>
            <person name="Duran-Viseras A."/>
            <person name="Sanchez-Porro C."/>
            <person name="Ventosa A."/>
        </authorList>
    </citation>
    <scope>NUCLEOTIDE SEQUENCE</scope>
    <source>
        <strain evidence="3">F3-133</strain>
    </source>
</reference>
<dbReference type="RefSeq" id="WP_266086436.1">
    <property type="nucleotide sequence ID" value="NZ_RKLV01000003.1"/>
</dbReference>
<dbReference type="GO" id="GO:0016787">
    <property type="term" value="F:hydrolase activity"/>
    <property type="evidence" value="ECO:0007669"/>
    <property type="project" value="UniProtKB-KW"/>
</dbReference>
<dbReference type="Pfam" id="PF18859">
    <property type="entry name" value="acVLRF1"/>
    <property type="match status" value="1"/>
</dbReference>
<feature type="compositionally biased region" description="Basic and acidic residues" evidence="1">
    <location>
        <begin position="25"/>
        <end position="55"/>
    </location>
</feature>
<dbReference type="SUPFAM" id="SSF53137">
    <property type="entry name" value="Translational machinery components"/>
    <property type="match status" value="1"/>
</dbReference>
<dbReference type="InterPro" id="IPR042226">
    <property type="entry name" value="eFR1_2_sf"/>
</dbReference>
<dbReference type="EMBL" id="RKLV01000003">
    <property type="protein sequence ID" value="MCX2818594.1"/>
    <property type="molecule type" value="Genomic_DNA"/>
</dbReference>
<sequence length="306" mass="34180">MLDDLLGRTALKHRIEELEDEVESLEERLSAEERRRKEAVTEKQEADRRVNRLEDKTEELRDRLERAGGDEDDRSFRLARSVRGDGLNDVLELLSSARSGEEALTTVSVAPDDRVPDEFGTETTALLRRVDSDRGLVVFGDDVGVVRAALAPPLVADGTRVEHADRFVFDRSLFELPQPYAVAVVRSDEYAGGVYNGDGRVGFSSFSSDIMSKHSKGGYSQSRFERGHDEDVKEHVREAAEMFEEMVGNGVEHVFVAGEKRVVRRFTDEVGISAPVSERTADATGEGEQLLRRGHDSVRSARLYVI</sequence>
<dbReference type="Gene3D" id="3.30.420.60">
    <property type="entry name" value="eRF1 domain 2"/>
    <property type="match status" value="1"/>
</dbReference>
<keyword evidence="3" id="KW-0378">Hydrolase</keyword>
<accession>A0A9Q4C438</accession>
<evidence type="ECO:0000313" key="3">
    <source>
        <dbReference type="EMBL" id="MCX2818594.1"/>
    </source>
</evidence>
<evidence type="ECO:0000256" key="1">
    <source>
        <dbReference type="SAM" id="MobiDB-lite"/>
    </source>
</evidence>
<keyword evidence="4" id="KW-1185">Reference proteome</keyword>
<dbReference type="InterPro" id="IPR040783">
    <property type="entry name" value="VLRF1"/>
</dbReference>
<feature type="region of interest" description="Disordered" evidence="1">
    <location>
        <begin position="22"/>
        <end position="55"/>
    </location>
</feature>
<proteinExistence type="predicted"/>
<comment type="caution">
    <text evidence="3">The sequence shown here is derived from an EMBL/GenBank/DDBJ whole genome shotgun (WGS) entry which is preliminary data.</text>
</comment>
<dbReference type="AlphaFoldDB" id="A0A9Q4C438"/>
<dbReference type="Proteomes" id="UP001149411">
    <property type="component" value="Unassembled WGS sequence"/>
</dbReference>
<organism evidence="3 4">
    <name type="scientific">Halorutilus salinus</name>
    <dbReference type="NCBI Taxonomy" id="2487751"/>
    <lineage>
        <taxon>Archaea</taxon>
        <taxon>Methanobacteriati</taxon>
        <taxon>Methanobacteriota</taxon>
        <taxon>Stenosarchaea group</taxon>
        <taxon>Halobacteria</taxon>
        <taxon>Halorutilales</taxon>
        <taxon>Halorutilaceae</taxon>
        <taxon>Halorutilus</taxon>
    </lineage>
</organism>
<protein>
    <submittedName>
        <fullName evidence="3">Vms1/Ankzf1 family peptidyl-tRNA hydrolase</fullName>
    </submittedName>
</protein>
<evidence type="ECO:0000313" key="4">
    <source>
        <dbReference type="Proteomes" id="UP001149411"/>
    </source>
</evidence>
<feature type="domain" description="Actinobacteria/chloroflexi VLRF1 release factor" evidence="2">
    <location>
        <begin position="179"/>
        <end position="303"/>
    </location>
</feature>
<name>A0A9Q4C438_9EURY</name>